<evidence type="ECO:0000313" key="3">
    <source>
        <dbReference type="EMBL" id="MCK8786028.1"/>
    </source>
</evidence>
<evidence type="ECO:0000256" key="1">
    <source>
        <dbReference type="SAM" id="MobiDB-lite"/>
    </source>
</evidence>
<evidence type="ECO:0000313" key="4">
    <source>
        <dbReference type="Proteomes" id="UP001139516"/>
    </source>
</evidence>
<dbReference type="AlphaFoldDB" id="A0A9X2BUW4"/>
<keyword evidence="2" id="KW-0732">Signal</keyword>
<feature type="signal peptide" evidence="2">
    <location>
        <begin position="1"/>
        <end position="23"/>
    </location>
</feature>
<accession>A0A9X2BUW4</accession>
<feature type="compositionally biased region" description="Gly residues" evidence="1">
    <location>
        <begin position="39"/>
        <end position="68"/>
    </location>
</feature>
<name>A0A9X2BUW4_9PROT</name>
<organism evidence="3 4">
    <name type="scientific">Roseomonas acroporae</name>
    <dbReference type="NCBI Taxonomy" id="2937791"/>
    <lineage>
        <taxon>Bacteria</taxon>
        <taxon>Pseudomonadati</taxon>
        <taxon>Pseudomonadota</taxon>
        <taxon>Alphaproteobacteria</taxon>
        <taxon>Acetobacterales</taxon>
        <taxon>Roseomonadaceae</taxon>
        <taxon>Roseomonas</taxon>
    </lineage>
</organism>
<dbReference type="Proteomes" id="UP001139516">
    <property type="component" value="Unassembled WGS sequence"/>
</dbReference>
<dbReference type="EMBL" id="JALPRX010000073">
    <property type="protein sequence ID" value="MCK8786028.1"/>
    <property type="molecule type" value="Genomic_DNA"/>
</dbReference>
<protein>
    <submittedName>
        <fullName evidence="3">Uncharacterized protein</fullName>
    </submittedName>
</protein>
<feature type="region of interest" description="Disordered" evidence="1">
    <location>
        <begin position="105"/>
        <end position="170"/>
    </location>
</feature>
<comment type="caution">
    <text evidence="3">The sequence shown here is derived from an EMBL/GenBank/DDBJ whole genome shotgun (WGS) entry which is preliminary data.</text>
</comment>
<feature type="compositionally biased region" description="Pro residues" evidence="1">
    <location>
        <begin position="122"/>
        <end position="133"/>
    </location>
</feature>
<sequence>MRRQSGKAATLLLALVLAVPPFAGSRAQGKGQNPWPGNAGQGSLGQGSLGQGNPGQGAGPGMAGGNGTPGDMASGNTALGQGVLQFGSPDGFALRIGVRVMQGEGAGGPPGASPAPLAGLPATPPSGWLPPAAPEGQLQGWQPPAGLPGKPPAAGQNALPPPSAAASPAAPLSPQTLRLVSFTPAPQISAQVRAQIQRNIGSSAPQIAEPLRRVLETGAPWQEFDALLLRYGYSPRNLADVMTAYYIVAWEVVNGADASMQTAAIAAARGQFLNVLLSDPGLPGRTDAQKQVTAETLAFLTVFMAALHHQAAQAGPDSANLNAVREMVYQHVRAQGLDLRRVRLTGSGFVPA</sequence>
<dbReference type="RefSeq" id="WP_248668146.1">
    <property type="nucleotide sequence ID" value="NZ_JALPRX010000073.1"/>
</dbReference>
<dbReference type="InterPro" id="IPR046505">
    <property type="entry name" value="DUF6683"/>
</dbReference>
<feature type="region of interest" description="Disordered" evidence="1">
    <location>
        <begin position="25"/>
        <end position="76"/>
    </location>
</feature>
<dbReference type="Pfam" id="PF20388">
    <property type="entry name" value="DUF6683"/>
    <property type="match status" value="1"/>
</dbReference>
<keyword evidence="4" id="KW-1185">Reference proteome</keyword>
<gene>
    <name evidence="3" type="ORF">M0638_16750</name>
</gene>
<feature type="chain" id="PRO_5040983956" evidence="2">
    <location>
        <begin position="24"/>
        <end position="352"/>
    </location>
</feature>
<reference evidence="3" key="1">
    <citation type="submission" date="2022-04" db="EMBL/GenBank/DDBJ databases">
        <title>Roseomonas acroporae sp. nov., isolated from coral Acropora digitifera.</title>
        <authorList>
            <person name="Sun H."/>
        </authorList>
    </citation>
    <scope>NUCLEOTIDE SEQUENCE</scope>
    <source>
        <strain evidence="3">NAR14</strain>
    </source>
</reference>
<proteinExistence type="predicted"/>
<evidence type="ECO:0000256" key="2">
    <source>
        <dbReference type="SAM" id="SignalP"/>
    </source>
</evidence>